<dbReference type="AlphaFoldDB" id="A0A915EQE5"/>
<protein>
    <submittedName>
        <fullName evidence="2">Uncharacterized protein</fullName>
    </submittedName>
</protein>
<keyword evidence="1" id="KW-1185">Reference proteome</keyword>
<name>A0A915EQE5_9BILA</name>
<reference evidence="2" key="1">
    <citation type="submission" date="2022-11" db="UniProtKB">
        <authorList>
            <consortium name="WormBaseParasite"/>
        </authorList>
    </citation>
    <scope>IDENTIFICATION</scope>
</reference>
<dbReference type="WBParaSite" id="jg9306">
    <property type="protein sequence ID" value="jg9306"/>
    <property type="gene ID" value="jg9306"/>
</dbReference>
<organism evidence="1 2">
    <name type="scientific">Ditylenchus dipsaci</name>
    <dbReference type="NCBI Taxonomy" id="166011"/>
    <lineage>
        <taxon>Eukaryota</taxon>
        <taxon>Metazoa</taxon>
        <taxon>Ecdysozoa</taxon>
        <taxon>Nematoda</taxon>
        <taxon>Chromadorea</taxon>
        <taxon>Rhabditida</taxon>
        <taxon>Tylenchina</taxon>
        <taxon>Tylenchomorpha</taxon>
        <taxon>Sphaerularioidea</taxon>
        <taxon>Anguinidae</taxon>
        <taxon>Anguininae</taxon>
        <taxon>Ditylenchus</taxon>
    </lineage>
</organism>
<accession>A0A915EQE5</accession>
<sequence>MSWKSFFFIYMVYVTVSTWISNLEEMLLLEPPITPNKLLDHLLWAEKYHLKNLERTTMFRMEGSYKEAATKLVKTVIFQNTLSAGFQTRIIGCLKGKWANMNADRMYKSCAAGKKVLGIGARVVLAEDEELKTLCDLDLVKVCGEPTVLEKLP</sequence>
<proteinExistence type="predicted"/>
<dbReference type="Proteomes" id="UP000887574">
    <property type="component" value="Unplaced"/>
</dbReference>
<evidence type="ECO:0000313" key="1">
    <source>
        <dbReference type="Proteomes" id="UP000887574"/>
    </source>
</evidence>
<evidence type="ECO:0000313" key="2">
    <source>
        <dbReference type="WBParaSite" id="jg9306"/>
    </source>
</evidence>